<comment type="caution">
    <text evidence="4">The sequence shown here is derived from an EMBL/GenBank/DDBJ whole genome shotgun (WGS) entry which is preliminary data.</text>
</comment>
<dbReference type="GO" id="GO:0003676">
    <property type="term" value="F:nucleic acid binding"/>
    <property type="evidence" value="ECO:0007669"/>
    <property type="project" value="InterPro"/>
</dbReference>
<dbReference type="GO" id="GO:0008270">
    <property type="term" value="F:zinc ion binding"/>
    <property type="evidence" value="ECO:0007669"/>
    <property type="project" value="UniProtKB-KW"/>
</dbReference>
<evidence type="ECO:0000259" key="3">
    <source>
        <dbReference type="PROSITE" id="PS50158"/>
    </source>
</evidence>
<name>A0AAV2Z044_9STRA</name>
<dbReference type="SUPFAM" id="SSF57756">
    <property type="entry name" value="Retrovirus zinc finger-like domains"/>
    <property type="match status" value="1"/>
</dbReference>
<keyword evidence="1" id="KW-0862">Zinc</keyword>
<evidence type="ECO:0000256" key="1">
    <source>
        <dbReference type="PROSITE-ProRule" id="PRU00047"/>
    </source>
</evidence>
<keyword evidence="1" id="KW-0863">Zinc-finger</keyword>
<reference evidence="4" key="1">
    <citation type="submission" date="2022-11" db="EMBL/GenBank/DDBJ databases">
        <authorList>
            <person name="Morgan W.R."/>
            <person name="Tartar A."/>
        </authorList>
    </citation>
    <scope>NUCLEOTIDE SEQUENCE</scope>
    <source>
        <strain evidence="4">ARSEF 373</strain>
    </source>
</reference>
<accession>A0AAV2Z044</accession>
<dbReference type="Proteomes" id="UP001146120">
    <property type="component" value="Unassembled WGS sequence"/>
</dbReference>
<dbReference type="InterPro" id="IPR036875">
    <property type="entry name" value="Znf_CCHC_sf"/>
</dbReference>
<dbReference type="AlphaFoldDB" id="A0AAV2Z044"/>
<keyword evidence="5" id="KW-1185">Reference proteome</keyword>
<proteinExistence type="predicted"/>
<reference evidence="4" key="2">
    <citation type="journal article" date="2023" name="Microbiol Resour">
        <title>Decontamination and Annotation of the Draft Genome Sequence of the Oomycete Lagenidium giganteum ARSEF 373.</title>
        <authorList>
            <person name="Morgan W.R."/>
            <person name="Tartar A."/>
        </authorList>
    </citation>
    <scope>NUCLEOTIDE SEQUENCE</scope>
    <source>
        <strain evidence="4">ARSEF 373</strain>
    </source>
</reference>
<evidence type="ECO:0000256" key="2">
    <source>
        <dbReference type="SAM" id="MobiDB-lite"/>
    </source>
</evidence>
<dbReference type="PANTHER" id="PTHR47592:SF27">
    <property type="entry name" value="OS08G0421700 PROTEIN"/>
    <property type="match status" value="1"/>
</dbReference>
<dbReference type="InterPro" id="IPR054722">
    <property type="entry name" value="PolX-like_BBD"/>
</dbReference>
<feature type="domain" description="CCHC-type" evidence="3">
    <location>
        <begin position="105"/>
        <end position="121"/>
    </location>
</feature>
<dbReference type="Pfam" id="PF22936">
    <property type="entry name" value="Pol_BBD"/>
    <property type="match status" value="1"/>
</dbReference>
<keyword evidence="1" id="KW-0479">Metal-binding</keyword>
<evidence type="ECO:0000313" key="4">
    <source>
        <dbReference type="EMBL" id="DAZ98757.1"/>
    </source>
</evidence>
<dbReference type="PROSITE" id="PS50158">
    <property type="entry name" value="ZF_CCHC"/>
    <property type="match status" value="1"/>
</dbReference>
<feature type="region of interest" description="Disordered" evidence="2">
    <location>
        <begin position="72"/>
        <end position="102"/>
    </location>
</feature>
<dbReference type="PANTHER" id="PTHR47592">
    <property type="entry name" value="PBF68 PROTEIN"/>
    <property type="match status" value="1"/>
</dbReference>
<feature type="compositionally biased region" description="Basic and acidic residues" evidence="2">
    <location>
        <begin position="89"/>
        <end position="102"/>
    </location>
</feature>
<evidence type="ECO:0000313" key="5">
    <source>
        <dbReference type="Proteomes" id="UP001146120"/>
    </source>
</evidence>
<sequence>MEEGSNMASHLDKFDELVVSMGAVGDVMDEARLWTVLLGSLPNDIENAQSISLVEVKEKLLRAFEKIQRQETSEGAFRAGQKHKTGPMSKKEGNTRKKQDKSRGKCFRCNKVGHKQDHCTKGDEQSDSEIAFRATQQHCDGWLLDSGASSHMTPELNDFSDYQVLQKPIEIVIADGATMKAVGKGTVRFRCKSDKPVTIMDVLHIPSLDRRLLSLSKVTTRGMEVRFGQTHCVILKGKEEVLTAKRQGSVYTLRVMHEHAMFAAYEGMVACQARSHQL</sequence>
<protein>
    <recommendedName>
        <fullName evidence="3">CCHC-type domain-containing protein</fullName>
    </recommendedName>
</protein>
<gene>
    <name evidence="4" type="ORF">N0F65_003813</name>
</gene>
<dbReference type="InterPro" id="IPR001878">
    <property type="entry name" value="Znf_CCHC"/>
</dbReference>
<organism evidence="4 5">
    <name type="scientific">Lagenidium giganteum</name>
    <dbReference type="NCBI Taxonomy" id="4803"/>
    <lineage>
        <taxon>Eukaryota</taxon>
        <taxon>Sar</taxon>
        <taxon>Stramenopiles</taxon>
        <taxon>Oomycota</taxon>
        <taxon>Peronosporomycetes</taxon>
        <taxon>Pythiales</taxon>
        <taxon>Pythiaceae</taxon>
    </lineage>
</organism>
<dbReference type="EMBL" id="DAKRPA010000098">
    <property type="protein sequence ID" value="DAZ98757.1"/>
    <property type="molecule type" value="Genomic_DNA"/>
</dbReference>
<dbReference type="Pfam" id="PF14223">
    <property type="entry name" value="Retrotran_gag_2"/>
    <property type="match status" value="1"/>
</dbReference>